<gene>
    <name evidence="2" type="ORF">BBK82_00825</name>
</gene>
<reference evidence="2 3" key="1">
    <citation type="submission" date="2016-07" db="EMBL/GenBank/DDBJ databases">
        <title>Complete genome sequence of the Lentzea guizhouensis DHS C013.</title>
        <authorList>
            <person name="Cao C."/>
        </authorList>
    </citation>
    <scope>NUCLEOTIDE SEQUENCE [LARGE SCALE GENOMIC DNA]</scope>
    <source>
        <strain evidence="2 3">DHS C013</strain>
    </source>
</reference>
<dbReference type="KEGG" id="led:BBK82_00825"/>
<evidence type="ECO:0000313" key="3">
    <source>
        <dbReference type="Proteomes" id="UP000093053"/>
    </source>
</evidence>
<dbReference type="Proteomes" id="UP000093053">
    <property type="component" value="Chromosome"/>
</dbReference>
<keyword evidence="3" id="KW-1185">Reference proteome</keyword>
<dbReference type="InterPro" id="IPR046748">
    <property type="entry name" value="HipA_2"/>
</dbReference>
<accession>A0A1B2HAT9</accession>
<sequence>MGSASPASSCDHARVSSLREVTATRYVTPFREGGSMPGLVEADDLGMYVVKFRGAGQGIKVLVAEVVVGELARRLGFRVPEIVLVHLDPELARAEPDQEVQELLRASGGLNLGFDYLPGSFDFNPVVRDPGTELATRLLWFDALTLNVDRSWRNPNMLLWHRKPWLIDHGASLYFHYSWSEDKPAGKDFRYDASDHAMLPNAGALSEMDEELAARITPQLLDDVLALVPDEWLEGDPRELRGRYKDFFTYRLAHRGWVDSLEAARAARV</sequence>
<dbReference type="Pfam" id="PF20613">
    <property type="entry name" value="HipA_2"/>
    <property type="match status" value="1"/>
</dbReference>
<dbReference type="AlphaFoldDB" id="A0A1B2HAT9"/>
<proteinExistence type="predicted"/>
<organism evidence="2 3">
    <name type="scientific">Lentzea guizhouensis</name>
    <dbReference type="NCBI Taxonomy" id="1586287"/>
    <lineage>
        <taxon>Bacteria</taxon>
        <taxon>Bacillati</taxon>
        <taxon>Actinomycetota</taxon>
        <taxon>Actinomycetes</taxon>
        <taxon>Pseudonocardiales</taxon>
        <taxon>Pseudonocardiaceae</taxon>
        <taxon>Lentzea</taxon>
    </lineage>
</organism>
<dbReference type="EMBL" id="CP016793">
    <property type="protein sequence ID" value="ANZ34835.1"/>
    <property type="molecule type" value="Genomic_DNA"/>
</dbReference>
<evidence type="ECO:0000313" key="2">
    <source>
        <dbReference type="EMBL" id="ANZ34835.1"/>
    </source>
</evidence>
<protein>
    <recommendedName>
        <fullName evidence="1">HipA-like kinase domain-containing protein</fullName>
    </recommendedName>
</protein>
<feature type="domain" description="HipA-like kinase" evidence="1">
    <location>
        <begin position="29"/>
        <end position="239"/>
    </location>
</feature>
<evidence type="ECO:0000259" key="1">
    <source>
        <dbReference type="Pfam" id="PF20613"/>
    </source>
</evidence>
<name>A0A1B2HAT9_9PSEU</name>
<dbReference type="STRING" id="1586287.BBK82_00825"/>